<protein>
    <recommendedName>
        <fullName evidence="6">WAT1-related protein</fullName>
    </recommendedName>
</protein>
<dbReference type="InterPro" id="IPR037185">
    <property type="entry name" value="EmrE-like"/>
</dbReference>
<feature type="transmembrane region" description="Helical" evidence="6">
    <location>
        <begin position="135"/>
        <end position="155"/>
    </location>
</feature>
<keyword evidence="4 6" id="KW-1133">Transmembrane helix</keyword>
<comment type="similarity">
    <text evidence="2 6">Belongs to the drug/metabolite transporter (DMT) superfamily. Plant drug/metabolite exporter (P-DME) (TC 2.A.7.4) family.</text>
</comment>
<evidence type="ECO:0000259" key="7">
    <source>
        <dbReference type="Pfam" id="PF00892"/>
    </source>
</evidence>
<feature type="transmembrane region" description="Helical" evidence="6">
    <location>
        <begin position="42"/>
        <end position="62"/>
    </location>
</feature>
<evidence type="ECO:0000256" key="1">
    <source>
        <dbReference type="ARBA" id="ARBA00004141"/>
    </source>
</evidence>
<feature type="transmembrane region" description="Helical" evidence="6">
    <location>
        <begin position="256"/>
        <end position="276"/>
    </location>
</feature>
<dbReference type="Proteomes" id="UP000796880">
    <property type="component" value="Unassembled WGS sequence"/>
</dbReference>
<dbReference type="AlphaFoldDB" id="A0A8K0DUT1"/>
<reference evidence="8" key="1">
    <citation type="submission" date="2020-03" db="EMBL/GenBank/DDBJ databases">
        <title>A high-quality chromosome-level genome assembly of a woody plant with both climbing and erect habits, Rhamnella rubrinervis.</title>
        <authorList>
            <person name="Lu Z."/>
            <person name="Yang Y."/>
            <person name="Zhu X."/>
            <person name="Sun Y."/>
        </authorList>
    </citation>
    <scope>NUCLEOTIDE SEQUENCE</scope>
    <source>
        <strain evidence="8">BYM</strain>
        <tissue evidence="8">Leaf</tissue>
    </source>
</reference>
<keyword evidence="9" id="KW-1185">Reference proteome</keyword>
<keyword evidence="3 6" id="KW-0812">Transmembrane</keyword>
<dbReference type="GO" id="GO:0016020">
    <property type="term" value="C:membrane"/>
    <property type="evidence" value="ECO:0007669"/>
    <property type="project" value="UniProtKB-SubCell"/>
</dbReference>
<dbReference type="OrthoDB" id="1728340at2759"/>
<evidence type="ECO:0000256" key="4">
    <source>
        <dbReference type="ARBA" id="ARBA00022989"/>
    </source>
</evidence>
<feature type="transmembrane region" description="Helical" evidence="6">
    <location>
        <begin position="103"/>
        <end position="123"/>
    </location>
</feature>
<feature type="transmembrane region" description="Helical" evidence="6">
    <location>
        <begin position="283"/>
        <end position="304"/>
    </location>
</feature>
<feature type="transmembrane region" description="Helical" evidence="6">
    <location>
        <begin position="7"/>
        <end position="30"/>
    </location>
</feature>
<gene>
    <name evidence="8" type="ORF">FNV43_RR19829</name>
</gene>
<accession>A0A8K0DUT1</accession>
<feature type="transmembrane region" description="Helical" evidence="6">
    <location>
        <begin position="310"/>
        <end position="329"/>
    </location>
</feature>
<dbReference type="InterPro" id="IPR030184">
    <property type="entry name" value="WAT1-related"/>
</dbReference>
<dbReference type="PANTHER" id="PTHR31218">
    <property type="entry name" value="WAT1-RELATED PROTEIN"/>
    <property type="match status" value="1"/>
</dbReference>
<evidence type="ECO:0000313" key="9">
    <source>
        <dbReference type="Proteomes" id="UP000796880"/>
    </source>
</evidence>
<feature type="transmembrane region" description="Helical" evidence="6">
    <location>
        <begin position="220"/>
        <end position="241"/>
    </location>
</feature>
<evidence type="ECO:0000256" key="6">
    <source>
        <dbReference type="RuleBase" id="RU363077"/>
    </source>
</evidence>
<proteinExistence type="inferred from homology"/>
<name>A0A8K0DUT1_9ROSA</name>
<evidence type="ECO:0000256" key="2">
    <source>
        <dbReference type="ARBA" id="ARBA00007635"/>
    </source>
</evidence>
<comment type="subcellular location">
    <subcellularLocation>
        <location evidence="1 6">Membrane</location>
        <topology evidence="1 6">Multi-pass membrane protein</topology>
    </subcellularLocation>
</comment>
<dbReference type="GO" id="GO:0022857">
    <property type="term" value="F:transmembrane transporter activity"/>
    <property type="evidence" value="ECO:0007669"/>
    <property type="project" value="InterPro"/>
</dbReference>
<dbReference type="Pfam" id="PF00892">
    <property type="entry name" value="EamA"/>
    <property type="match status" value="2"/>
</dbReference>
<organism evidence="8 9">
    <name type="scientific">Rhamnella rubrinervis</name>
    <dbReference type="NCBI Taxonomy" id="2594499"/>
    <lineage>
        <taxon>Eukaryota</taxon>
        <taxon>Viridiplantae</taxon>
        <taxon>Streptophyta</taxon>
        <taxon>Embryophyta</taxon>
        <taxon>Tracheophyta</taxon>
        <taxon>Spermatophyta</taxon>
        <taxon>Magnoliopsida</taxon>
        <taxon>eudicotyledons</taxon>
        <taxon>Gunneridae</taxon>
        <taxon>Pentapetalae</taxon>
        <taxon>rosids</taxon>
        <taxon>fabids</taxon>
        <taxon>Rosales</taxon>
        <taxon>Rhamnaceae</taxon>
        <taxon>rhamnoid group</taxon>
        <taxon>Rhamneae</taxon>
        <taxon>Rhamnella</taxon>
    </lineage>
</organism>
<feature type="domain" description="EamA" evidence="7">
    <location>
        <begin position="191"/>
        <end position="327"/>
    </location>
</feature>
<evidence type="ECO:0000256" key="5">
    <source>
        <dbReference type="ARBA" id="ARBA00023136"/>
    </source>
</evidence>
<sequence length="363" mass="39918">MRVKSWLLELAPLAAMVVLQFLDVGIATIIKVAMSRGMSRYVLVVYSNALGTLILLPVSLIIERKKRPPLTFSILCKLFLIGLVGITMARNCMLTGLNYSSPTLSSAMSNLTPAFIFLLAIIFRMENLDLRNWRSLIKIMGTLLSISGAMIIIFYKGPSIGTMPLSSIQNTYPAKPSFSTMLTITNNWVIGGLFLAIAYLSSAVFTISQAAIIKEYPSEVTLVSFYCLFGTVQCAAFSLIVERDPNAWRLTPDVELISVFYAGIVGMVMFYVQMWCIRKKGPLFVAMFTPLGVAIAALMSVAFLGETLHLGSVIGAVVIAIGFYGVMWAQWNGENSGTHEVDRLRKTPLLENHTPVCGEIQEI</sequence>
<feature type="transmembrane region" description="Helical" evidence="6">
    <location>
        <begin position="74"/>
        <end position="97"/>
    </location>
</feature>
<dbReference type="InterPro" id="IPR000620">
    <property type="entry name" value="EamA_dom"/>
</dbReference>
<dbReference type="EMBL" id="VOIH02000009">
    <property type="protein sequence ID" value="KAF3437076.1"/>
    <property type="molecule type" value="Genomic_DNA"/>
</dbReference>
<dbReference type="SUPFAM" id="SSF103481">
    <property type="entry name" value="Multidrug resistance efflux transporter EmrE"/>
    <property type="match status" value="2"/>
</dbReference>
<evidence type="ECO:0000256" key="3">
    <source>
        <dbReference type="ARBA" id="ARBA00022692"/>
    </source>
</evidence>
<feature type="transmembrane region" description="Helical" evidence="6">
    <location>
        <begin position="188"/>
        <end position="208"/>
    </location>
</feature>
<keyword evidence="5 6" id="KW-0472">Membrane</keyword>
<feature type="domain" description="EamA" evidence="7">
    <location>
        <begin position="24"/>
        <end position="153"/>
    </location>
</feature>
<comment type="caution">
    <text evidence="8">The sequence shown here is derived from an EMBL/GenBank/DDBJ whole genome shotgun (WGS) entry which is preliminary data.</text>
</comment>
<evidence type="ECO:0000313" key="8">
    <source>
        <dbReference type="EMBL" id="KAF3437076.1"/>
    </source>
</evidence>